<dbReference type="AlphaFoldDB" id="A0A6J6F7H5"/>
<dbReference type="InterPro" id="IPR002347">
    <property type="entry name" value="SDR_fam"/>
</dbReference>
<dbReference type="GO" id="GO:0016491">
    <property type="term" value="F:oxidoreductase activity"/>
    <property type="evidence" value="ECO:0007669"/>
    <property type="project" value="UniProtKB-KW"/>
</dbReference>
<dbReference type="SUPFAM" id="SSF51735">
    <property type="entry name" value="NAD(P)-binding Rossmann-fold domains"/>
    <property type="match status" value="1"/>
</dbReference>
<dbReference type="Gene3D" id="3.40.50.720">
    <property type="entry name" value="NAD(P)-binding Rossmann-like Domain"/>
    <property type="match status" value="1"/>
</dbReference>
<keyword evidence="2" id="KW-0560">Oxidoreductase</keyword>
<name>A0A6J6F7H5_9ZZZZ</name>
<accession>A0A6J6F7H5</accession>
<dbReference type="PANTHER" id="PTHR43639:SF1">
    <property type="entry name" value="SHORT-CHAIN DEHYDROGENASE_REDUCTASE FAMILY PROTEIN"/>
    <property type="match status" value="1"/>
</dbReference>
<sequence length="248" mass="25400">MSGRPVMLITGASRGIGAAVARAAAADHDLLLNHTTPSPAVERLAAELTELGANVLVHRADVADESAVVAMFGACDDHFGRLDVLVNNAGVAGGYGRIDTVTAAMLERLWAVNVTAAFVCVREAVSRMATDRGGRGGTIVNISSRAAVLGGPGEWVHYAASKGAIDTMTVGLSKELAEVGIRVNAVRPGLITSDFHDHAPPGRVDRLAPTVPMGRAGTPEEVAAAVCWLASPAASYVTGAFVDVGGGR</sequence>
<dbReference type="InterPro" id="IPR036291">
    <property type="entry name" value="NAD(P)-bd_dom_sf"/>
</dbReference>
<dbReference type="CDD" id="cd05233">
    <property type="entry name" value="SDR_c"/>
    <property type="match status" value="1"/>
</dbReference>
<evidence type="ECO:0000256" key="2">
    <source>
        <dbReference type="ARBA" id="ARBA00023002"/>
    </source>
</evidence>
<organism evidence="3">
    <name type="scientific">freshwater metagenome</name>
    <dbReference type="NCBI Taxonomy" id="449393"/>
    <lineage>
        <taxon>unclassified sequences</taxon>
        <taxon>metagenomes</taxon>
        <taxon>ecological metagenomes</taxon>
    </lineage>
</organism>
<dbReference type="Pfam" id="PF13561">
    <property type="entry name" value="adh_short_C2"/>
    <property type="match status" value="1"/>
</dbReference>
<dbReference type="PRINTS" id="PR00080">
    <property type="entry name" value="SDRFAMILY"/>
</dbReference>
<dbReference type="PANTHER" id="PTHR43639">
    <property type="entry name" value="OXIDOREDUCTASE, SHORT-CHAIN DEHYDROGENASE/REDUCTASE FAMILY (AFU_ORTHOLOGUE AFUA_5G02870)"/>
    <property type="match status" value="1"/>
</dbReference>
<gene>
    <name evidence="3" type="ORF">UFOPK1493_03055</name>
</gene>
<evidence type="ECO:0000256" key="1">
    <source>
        <dbReference type="ARBA" id="ARBA00006484"/>
    </source>
</evidence>
<dbReference type="EMBL" id="CAEZSR010000151">
    <property type="protein sequence ID" value="CAB4580728.1"/>
    <property type="molecule type" value="Genomic_DNA"/>
</dbReference>
<proteinExistence type="inferred from homology"/>
<dbReference type="FunFam" id="3.40.50.720:FF:000173">
    <property type="entry name" value="3-oxoacyl-[acyl-carrier protein] reductase"/>
    <property type="match status" value="1"/>
</dbReference>
<protein>
    <submittedName>
        <fullName evidence="3">Unannotated protein</fullName>
    </submittedName>
</protein>
<evidence type="ECO:0000313" key="3">
    <source>
        <dbReference type="EMBL" id="CAB4580728.1"/>
    </source>
</evidence>
<dbReference type="PRINTS" id="PR00081">
    <property type="entry name" value="GDHRDH"/>
</dbReference>
<comment type="similarity">
    <text evidence="1">Belongs to the short-chain dehydrogenases/reductases (SDR) family.</text>
</comment>
<reference evidence="3" key="1">
    <citation type="submission" date="2020-05" db="EMBL/GenBank/DDBJ databases">
        <authorList>
            <person name="Chiriac C."/>
            <person name="Salcher M."/>
            <person name="Ghai R."/>
            <person name="Kavagutti S V."/>
        </authorList>
    </citation>
    <scope>NUCLEOTIDE SEQUENCE</scope>
</reference>